<dbReference type="eggNOG" id="COG4967">
    <property type="taxonomic scope" value="Bacteria"/>
</dbReference>
<dbReference type="AlphaFoldDB" id="I3CJU6"/>
<dbReference type="RefSeq" id="WP_002691475.1">
    <property type="nucleotide sequence ID" value="NZ_JH600070.1"/>
</dbReference>
<name>I3CJU6_9GAMM</name>
<dbReference type="HOGENOM" id="CLU_103234_3_0_6"/>
<evidence type="ECO:0000259" key="1">
    <source>
        <dbReference type="Pfam" id="PF22150"/>
    </source>
</evidence>
<feature type="domain" description="Type IV pilin Tt1218-like" evidence="1">
    <location>
        <begin position="32"/>
        <end position="102"/>
    </location>
</feature>
<dbReference type="NCBIfam" id="TIGR02523">
    <property type="entry name" value="type_IV_pilV"/>
    <property type="match status" value="1"/>
</dbReference>
<evidence type="ECO:0000313" key="3">
    <source>
        <dbReference type="Proteomes" id="UP000005744"/>
    </source>
</evidence>
<evidence type="ECO:0000313" key="2">
    <source>
        <dbReference type="EMBL" id="EIJ43889.1"/>
    </source>
</evidence>
<reference evidence="2 3" key="1">
    <citation type="submission" date="2011-11" db="EMBL/GenBank/DDBJ databases">
        <title>Improved High-Quality Draft sequence of Beggiatoa alba B18lD.</title>
        <authorList>
            <consortium name="US DOE Joint Genome Institute"/>
            <person name="Lucas S."/>
            <person name="Han J."/>
            <person name="Lapidus A."/>
            <person name="Cheng J.-F."/>
            <person name="Goodwin L."/>
            <person name="Pitluck S."/>
            <person name="Peters L."/>
            <person name="Mikhailova N."/>
            <person name="Held B."/>
            <person name="Detter J.C."/>
            <person name="Han C."/>
            <person name="Tapia R."/>
            <person name="Land M."/>
            <person name="Hauser L."/>
            <person name="Kyrpides N."/>
            <person name="Ivanova N."/>
            <person name="Pagani I."/>
            <person name="Samuel K."/>
            <person name="Teske A."/>
            <person name="Mueller J."/>
            <person name="Woyke T."/>
        </authorList>
    </citation>
    <scope>NUCLEOTIDE SEQUENCE [LARGE SCALE GENOMIC DNA]</scope>
    <source>
        <strain evidence="2 3">B18LD</strain>
    </source>
</reference>
<sequence>MNTQQYKSAGFTLIEMLIALLVLSIGLLGVAALQTTGQRFNHSAYVRTQATFLAYDLMDRIRTNPVQAANGAYGIGFFTSISNAKDCATQVCTPAELKDYDLSEWGKAVGVIAVTGQIVALPNPEAGVAYDAVTRTYTVTLRWQEERNSTTKVEQQWIMVL</sequence>
<dbReference type="PROSITE" id="PS00409">
    <property type="entry name" value="PROKAR_NTER_METHYL"/>
    <property type="match status" value="1"/>
</dbReference>
<dbReference type="Proteomes" id="UP000005744">
    <property type="component" value="Unassembled WGS sequence"/>
</dbReference>
<dbReference type="InterPro" id="IPR013362">
    <property type="entry name" value="Pilus_4_PilV"/>
</dbReference>
<dbReference type="InterPro" id="IPR012902">
    <property type="entry name" value="N_methyl_site"/>
</dbReference>
<dbReference type="OrthoDB" id="8547299at2"/>
<dbReference type="NCBIfam" id="TIGR02532">
    <property type="entry name" value="IV_pilin_GFxxxE"/>
    <property type="match status" value="1"/>
</dbReference>
<dbReference type="InterPro" id="IPR054402">
    <property type="entry name" value="Tt1218-like_dom"/>
</dbReference>
<proteinExistence type="predicted"/>
<dbReference type="Pfam" id="PF22150">
    <property type="entry name" value="Tt1218-like"/>
    <property type="match status" value="1"/>
</dbReference>
<keyword evidence="3" id="KW-1185">Reference proteome</keyword>
<accession>I3CJU6</accession>
<gene>
    <name evidence="2" type="ORF">BegalDRAFT_3063</name>
</gene>
<dbReference type="Pfam" id="PF07963">
    <property type="entry name" value="N_methyl"/>
    <property type="match status" value="1"/>
</dbReference>
<organism evidence="2 3">
    <name type="scientific">Beggiatoa alba B18LD</name>
    <dbReference type="NCBI Taxonomy" id="395493"/>
    <lineage>
        <taxon>Bacteria</taxon>
        <taxon>Pseudomonadati</taxon>
        <taxon>Pseudomonadota</taxon>
        <taxon>Gammaproteobacteria</taxon>
        <taxon>Thiotrichales</taxon>
        <taxon>Thiotrichaceae</taxon>
        <taxon>Beggiatoa</taxon>
    </lineage>
</organism>
<dbReference type="STRING" id="395493.BegalDRAFT_3063"/>
<protein>
    <submittedName>
        <fullName evidence="2">Type IV pilus modification protein PilV</fullName>
    </submittedName>
</protein>
<dbReference type="EMBL" id="JH600070">
    <property type="protein sequence ID" value="EIJ43889.1"/>
    <property type="molecule type" value="Genomic_DNA"/>
</dbReference>